<evidence type="ECO:0000313" key="2">
    <source>
        <dbReference type="Ensembl" id="ENSNNAP00000012302.1"/>
    </source>
</evidence>
<dbReference type="GO" id="GO:0006355">
    <property type="term" value="P:regulation of DNA-templated transcription"/>
    <property type="evidence" value="ECO:0007669"/>
    <property type="project" value="InterPro"/>
</dbReference>
<dbReference type="PANTHER" id="PTHR23232">
    <property type="entry name" value="KRAB DOMAIN C2H2 ZINC FINGER"/>
    <property type="match status" value="1"/>
</dbReference>
<dbReference type="Gene3D" id="6.10.140.140">
    <property type="match status" value="1"/>
</dbReference>
<dbReference type="SUPFAM" id="SSF109640">
    <property type="entry name" value="KRAB domain (Kruppel-associated box)"/>
    <property type="match status" value="1"/>
</dbReference>
<dbReference type="InterPro" id="IPR001909">
    <property type="entry name" value="KRAB"/>
</dbReference>
<evidence type="ECO:0000259" key="1">
    <source>
        <dbReference type="PROSITE" id="PS50805"/>
    </source>
</evidence>
<dbReference type="CDD" id="cd07765">
    <property type="entry name" value="KRAB_A-box"/>
    <property type="match status" value="1"/>
</dbReference>
<dbReference type="PROSITE" id="PS50805">
    <property type="entry name" value="KRAB"/>
    <property type="match status" value="1"/>
</dbReference>
<organism evidence="2 3">
    <name type="scientific">Naja naja</name>
    <name type="common">Indian cobra</name>
    <dbReference type="NCBI Taxonomy" id="35670"/>
    <lineage>
        <taxon>Eukaryota</taxon>
        <taxon>Metazoa</taxon>
        <taxon>Chordata</taxon>
        <taxon>Craniata</taxon>
        <taxon>Vertebrata</taxon>
        <taxon>Euteleostomi</taxon>
        <taxon>Lepidosauria</taxon>
        <taxon>Squamata</taxon>
        <taxon>Bifurcata</taxon>
        <taxon>Unidentata</taxon>
        <taxon>Episquamata</taxon>
        <taxon>Toxicofera</taxon>
        <taxon>Serpentes</taxon>
        <taxon>Colubroidea</taxon>
        <taxon>Elapidae</taxon>
        <taxon>Elapinae</taxon>
        <taxon>Naja</taxon>
    </lineage>
</organism>
<dbReference type="PANTHER" id="PTHR23232:SF142">
    <property type="entry name" value="GASTRULA ZINC FINGER PROTEIN XLCGF57.1-LIKE-RELATED"/>
    <property type="match status" value="1"/>
</dbReference>
<sequence>PLENISGGFCQYFPIGERKLSNNSWDYSVNRETFFLVQDFVCFEEVAVYFSEEEWSQLDADQQELYREVMVENSRNLFSLGMKPFEYWVCLLPLLFTKNKGRIYSAFRRYSVSGFQLSPYLNHEP</sequence>
<dbReference type="AlphaFoldDB" id="A0A8C6XCA9"/>
<dbReference type="InterPro" id="IPR036051">
    <property type="entry name" value="KRAB_dom_sf"/>
</dbReference>
<accession>A0A8C6XCA9</accession>
<name>A0A8C6XCA9_NAJNA</name>
<protein>
    <recommendedName>
        <fullName evidence="1">KRAB domain-containing protein</fullName>
    </recommendedName>
</protein>
<dbReference type="SMART" id="SM00349">
    <property type="entry name" value="KRAB"/>
    <property type="match status" value="1"/>
</dbReference>
<dbReference type="InterPro" id="IPR050169">
    <property type="entry name" value="Krueppel_C2H2_ZnF"/>
</dbReference>
<keyword evidence="3" id="KW-1185">Reference proteome</keyword>
<dbReference type="Pfam" id="PF01352">
    <property type="entry name" value="KRAB"/>
    <property type="match status" value="1"/>
</dbReference>
<dbReference type="Proteomes" id="UP000694559">
    <property type="component" value="Unplaced"/>
</dbReference>
<feature type="domain" description="KRAB" evidence="1">
    <location>
        <begin position="41"/>
        <end position="117"/>
    </location>
</feature>
<dbReference type="Ensembl" id="ENSNNAT00000012879.1">
    <property type="protein sequence ID" value="ENSNNAP00000012302.1"/>
    <property type="gene ID" value="ENSNNAG00000008282.1"/>
</dbReference>
<proteinExistence type="predicted"/>
<evidence type="ECO:0000313" key="3">
    <source>
        <dbReference type="Proteomes" id="UP000694559"/>
    </source>
</evidence>
<reference evidence="2" key="2">
    <citation type="submission" date="2025-09" db="UniProtKB">
        <authorList>
            <consortium name="Ensembl"/>
        </authorList>
    </citation>
    <scope>IDENTIFICATION</scope>
</reference>
<dbReference type="OrthoDB" id="9892686at2759"/>
<dbReference type="GeneTree" id="ENSGT01150000287171"/>
<reference evidence="2" key="1">
    <citation type="submission" date="2025-08" db="UniProtKB">
        <authorList>
            <consortium name="Ensembl"/>
        </authorList>
    </citation>
    <scope>IDENTIFICATION</scope>
</reference>